<evidence type="ECO:0000259" key="10">
    <source>
        <dbReference type="PROSITE" id="PS50262"/>
    </source>
</evidence>
<evidence type="ECO:0000256" key="6">
    <source>
        <dbReference type="ARBA" id="ARBA00023170"/>
    </source>
</evidence>
<organism evidence="11 12">
    <name type="scientific">Theropithecus gelada</name>
    <name type="common">Gelada baboon</name>
    <dbReference type="NCBI Taxonomy" id="9565"/>
    <lineage>
        <taxon>Eukaryota</taxon>
        <taxon>Metazoa</taxon>
        <taxon>Chordata</taxon>
        <taxon>Craniata</taxon>
        <taxon>Vertebrata</taxon>
        <taxon>Euteleostomi</taxon>
        <taxon>Mammalia</taxon>
        <taxon>Eutheria</taxon>
        <taxon>Euarchontoglires</taxon>
        <taxon>Primates</taxon>
        <taxon>Haplorrhini</taxon>
        <taxon>Catarrhini</taxon>
        <taxon>Cercopithecidae</taxon>
        <taxon>Cercopithecinae</taxon>
        <taxon>Theropithecus</taxon>
    </lineage>
</organism>
<dbReference type="CDD" id="cd15415">
    <property type="entry name" value="7tmA_OR5J-like"/>
    <property type="match status" value="1"/>
</dbReference>
<feature type="transmembrane region" description="Helical" evidence="9">
    <location>
        <begin position="275"/>
        <end position="293"/>
    </location>
</feature>
<dbReference type="PANTHER" id="PTHR48018">
    <property type="entry name" value="OLFACTORY RECEPTOR"/>
    <property type="match status" value="1"/>
</dbReference>
<dbReference type="AlphaFoldDB" id="A0A8D2G233"/>
<dbReference type="PRINTS" id="PR00245">
    <property type="entry name" value="OLFACTORYR"/>
</dbReference>
<keyword evidence="9" id="KW-1003">Cell membrane</keyword>
<keyword evidence="6 8" id="KW-0675">Receptor</keyword>
<dbReference type="PROSITE" id="PS50262">
    <property type="entry name" value="G_PROTEIN_RECEP_F1_2"/>
    <property type="match status" value="1"/>
</dbReference>
<dbReference type="PRINTS" id="PR00237">
    <property type="entry name" value="GPCRRHODOPSN"/>
</dbReference>
<dbReference type="FunFam" id="1.20.1070.10:FF:000003">
    <property type="entry name" value="Olfactory receptor"/>
    <property type="match status" value="1"/>
</dbReference>
<comment type="subcellular location">
    <subcellularLocation>
        <location evidence="9">Cell membrane</location>
        <topology evidence="9">Multi-pass membrane protein</topology>
    </subcellularLocation>
    <subcellularLocation>
        <location evidence="1">Membrane</location>
        <topology evidence="1">Multi-pass membrane protein</topology>
    </subcellularLocation>
</comment>
<dbReference type="Proteomes" id="UP000694411">
    <property type="component" value="Chromosome 14"/>
</dbReference>
<keyword evidence="4 8" id="KW-0297">G-protein coupled receptor</keyword>
<reference evidence="11" key="3">
    <citation type="submission" date="2025-09" db="UniProtKB">
        <authorList>
            <consortium name="Ensembl"/>
        </authorList>
    </citation>
    <scope>IDENTIFICATION</scope>
</reference>
<reference evidence="11" key="2">
    <citation type="submission" date="2025-08" db="UniProtKB">
        <authorList>
            <consortium name="Ensembl"/>
        </authorList>
    </citation>
    <scope>IDENTIFICATION</scope>
</reference>
<sequence>MRGWNHTGVKEFLLVGLTKNPNLQIPLFLLFALIYFITLLGNLGIIILIWLNVQLHTPMYFFLGNLSFCDICYSTVFAPKMLVNFLSKHKSSTFSGCVLQSFSFAVYVTTEGILLSMMAYDRYVAIANPLLYTVIMTQTVCIQMVLASYLGGLINSLTHTIGLLRLDFCGPNIVNHYFCDIPPLLRLSCSDAHINEMLLLVFSGLIAMFTFIVVMVSYIRIIIAIQRIRSAEGRYKAFSTCASHLTTVTLFYGSVSFSYIQPSSQYSLEQEKVSAVFYTLVIPMLNPLIYSLRNKDVKDAVKRSIWWKRSPT</sequence>
<dbReference type="GO" id="GO:0005886">
    <property type="term" value="C:plasma membrane"/>
    <property type="evidence" value="ECO:0007669"/>
    <property type="project" value="UniProtKB-SubCell"/>
</dbReference>
<keyword evidence="5 9" id="KW-0472">Membrane</keyword>
<evidence type="ECO:0000256" key="8">
    <source>
        <dbReference type="RuleBase" id="RU000688"/>
    </source>
</evidence>
<feature type="transmembrane region" description="Helical" evidence="9">
    <location>
        <begin position="98"/>
        <end position="118"/>
    </location>
</feature>
<keyword evidence="7 8" id="KW-0807">Transducer</keyword>
<evidence type="ECO:0000256" key="4">
    <source>
        <dbReference type="ARBA" id="ARBA00023040"/>
    </source>
</evidence>
<dbReference type="Gene3D" id="1.20.1070.10">
    <property type="entry name" value="Rhodopsin 7-helix transmembrane proteins"/>
    <property type="match status" value="1"/>
</dbReference>
<dbReference type="InterPro" id="IPR000276">
    <property type="entry name" value="GPCR_Rhodpsn"/>
</dbReference>
<keyword evidence="3 9" id="KW-1133">Transmembrane helix</keyword>
<evidence type="ECO:0000313" key="12">
    <source>
        <dbReference type="Proteomes" id="UP000694411"/>
    </source>
</evidence>
<comment type="similarity">
    <text evidence="8">Belongs to the G-protein coupled receptor 1 family.</text>
</comment>
<evidence type="ECO:0000256" key="2">
    <source>
        <dbReference type="ARBA" id="ARBA00022692"/>
    </source>
</evidence>
<feature type="transmembrane region" description="Helical" evidence="9">
    <location>
        <begin position="197"/>
        <end position="223"/>
    </location>
</feature>
<keyword evidence="2 8" id="KW-0812">Transmembrane</keyword>
<dbReference type="SUPFAM" id="SSF81321">
    <property type="entry name" value="Family A G protein-coupled receptor-like"/>
    <property type="match status" value="1"/>
</dbReference>
<dbReference type="InterPro" id="IPR017452">
    <property type="entry name" value="GPCR_Rhodpsn_7TM"/>
</dbReference>
<feature type="transmembrane region" description="Helical" evidence="9">
    <location>
        <begin position="27"/>
        <end position="53"/>
    </location>
</feature>
<dbReference type="PROSITE" id="PS00237">
    <property type="entry name" value="G_PROTEIN_RECEP_F1_1"/>
    <property type="match status" value="1"/>
</dbReference>
<dbReference type="InterPro" id="IPR000725">
    <property type="entry name" value="Olfact_rcpt"/>
</dbReference>
<evidence type="ECO:0000256" key="3">
    <source>
        <dbReference type="ARBA" id="ARBA00022989"/>
    </source>
</evidence>
<name>A0A8D2G233_THEGE</name>
<feature type="transmembrane region" description="Helical" evidence="9">
    <location>
        <begin position="130"/>
        <end position="150"/>
    </location>
</feature>
<keyword evidence="9" id="KW-0552">Olfaction</keyword>
<feature type="transmembrane region" description="Helical" evidence="9">
    <location>
        <begin position="235"/>
        <end position="255"/>
    </location>
</feature>
<keyword evidence="9" id="KW-0716">Sensory transduction</keyword>
<dbReference type="GO" id="GO:0004984">
    <property type="term" value="F:olfactory receptor activity"/>
    <property type="evidence" value="ECO:0007669"/>
    <property type="project" value="InterPro"/>
</dbReference>
<evidence type="ECO:0000256" key="1">
    <source>
        <dbReference type="ARBA" id="ARBA00004141"/>
    </source>
</evidence>
<accession>A0A8D2G233</accession>
<feature type="domain" description="G-protein coupled receptors family 1 profile" evidence="10">
    <location>
        <begin position="41"/>
        <end position="290"/>
    </location>
</feature>
<protein>
    <recommendedName>
        <fullName evidence="9">Olfactory receptor</fullName>
    </recommendedName>
</protein>
<feature type="transmembrane region" description="Helical" evidence="9">
    <location>
        <begin position="60"/>
        <end position="78"/>
    </location>
</feature>
<reference evidence="11" key="1">
    <citation type="submission" date="2018-05" db="EMBL/GenBank/DDBJ databases">
        <title>Whole genome of Theropithecus gelada.</title>
        <authorList>
            <person name="Chiou K.L."/>
            <person name="Snyder-Mackler N."/>
        </authorList>
    </citation>
    <scope>NUCLEOTIDE SEQUENCE [LARGE SCALE GENOMIC DNA]</scope>
</reference>
<evidence type="ECO:0000256" key="5">
    <source>
        <dbReference type="ARBA" id="ARBA00023136"/>
    </source>
</evidence>
<dbReference type="GO" id="GO:0004930">
    <property type="term" value="F:G protein-coupled receptor activity"/>
    <property type="evidence" value="ECO:0007669"/>
    <property type="project" value="UniProtKB-KW"/>
</dbReference>
<keyword evidence="12" id="KW-1185">Reference proteome</keyword>
<evidence type="ECO:0000256" key="7">
    <source>
        <dbReference type="ARBA" id="ARBA00023224"/>
    </source>
</evidence>
<evidence type="ECO:0000256" key="9">
    <source>
        <dbReference type="RuleBase" id="RU363047"/>
    </source>
</evidence>
<dbReference type="Ensembl" id="ENSTGET00000034930.1">
    <property type="protein sequence ID" value="ENSTGEP00000029335.1"/>
    <property type="gene ID" value="ENSTGEG00000023602.1"/>
</dbReference>
<proteinExistence type="inferred from homology"/>
<evidence type="ECO:0000313" key="11">
    <source>
        <dbReference type="Ensembl" id="ENSTGEP00000029335.1"/>
    </source>
</evidence>
<dbReference type="Pfam" id="PF13853">
    <property type="entry name" value="7tm_4"/>
    <property type="match status" value="1"/>
</dbReference>
<gene>
    <name evidence="11" type="primary">LOC112605763</name>
</gene>